<comment type="caution">
    <text evidence="2">The sequence shown here is derived from an EMBL/GenBank/DDBJ whole genome shotgun (WGS) entry which is preliminary data.</text>
</comment>
<feature type="compositionally biased region" description="Basic and acidic residues" evidence="1">
    <location>
        <begin position="427"/>
        <end position="438"/>
    </location>
</feature>
<feature type="region of interest" description="Disordered" evidence="1">
    <location>
        <begin position="209"/>
        <end position="480"/>
    </location>
</feature>
<feature type="region of interest" description="Disordered" evidence="1">
    <location>
        <begin position="496"/>
        <end position="526"/>
    </location>
</feature>
<evidence type="ECO:0000313" key="2">
    <source>
        <dbReference type="EMBL" id="KKY14495.1"/>
    </source>
</evidence>
<reference evidence="2 3" key="2">
    <citation type="submission" date="2015-05" db="EMBL/GenBank/DDBJ databases">
        <title>Distinctive expansion of gene families associated with plant cell wall degradation and secondary metabolism in the genomes of grapevine trunk pathogens.</title>
        <authorList>
            <person name="Lawrence D.P."/>
            <person name="Travadon R."/>
            <person name="Rolshausen P.E."/>
            <person name="Baumgartner K."/>
        </authorList>
    </citation>
    <scope>NUCLEOTIDE SEQUENCE [LARGE SCALE GENOMIC DNA]</scope>
    <source>
        <strain evidence="2">DS831</strain>
    </source>
</reference>
<proteinExistence type="predicted"/>
<protein>
    <submittedName>
        <fullName evidence="2">Putative nucleotide-binding alpha-beta plait</fullName>
    </submittedName>
</protein>
<name>A0A0G2GBI8_9PEZI</name>
<dbReference type="InterPro" id="IPR019416">
    <property type="entry name" value="NCBP3"/>
</dbReference>
<dbReference type="Pfam" id="PF10309">
    <property type="entry name" value="NCBP3"/>
    <property type="match status" value="1"/>
</dbReference>
<dbReference type="GO" id="GO:0005634">
    <property type="term" value="C:nucleus"/>
    <property type="evidence" value="ECO:0007669"/>
    <property type="project" value="TreeGrafter"/>
</dbReference>
<evidence type="ECO:0000313" key="3">
    <source>
        <dbReference type="Proteomes" id="UP000034182"/>
    </source>
</evidence>
<gene>
    <name evidence="2" type="ORF">UCDDS831_g08155</name>
</gene>
<dbReference type="Proteomes" id="UP000034182">
    <property type="component" value="Unassembled WGS sequence"/>
</dbReference>
<dbReference type="PANTHER" id="PTHR16291:SF0">
    <property type="entry name" value="NUCLEAR CAP-BINDING PROTEIN SUBUNIT 3"/>
    <property type="match status" value="1"/>
</dbReference>
<reference evidence="2 3" key="1">
    <citation type="submission" date="2015-03" db="EMBL/GenBank/DDBJ databases">
        <authorList>
            <person name="Morales-Cruz A."/>
            <person name="Amrine K.C."/>
            <person name="Cantu D."/>
        </authorList>
    </citation>
    <scope>NUCLEOTIDE SEQUENCE [LARGE SCALE GENOMIC DNA]</scope>
    <source>
        <strain evidence="2">DS831</strain>
    </source>
</reference>
<dbReference type="GO" id="GO:0003729">
    <property type="term" value="F:mRNA binding"/>
    <property type="evidence" value="ECO:0007669"/>
    <property type="project" value="InterPro"/>
</dbReference>
<dbReference type="PANTHER" id="PTHR16291">
    <property type="entry name" value="NUCLEAR CAP-BINDING PROTEIN SUBUNIT 3"/>
    <property type="match status" value="1"/>
</dbReference>
<dbReference type="EMBL" id="LAQI01000228">
    <property type="protein sequence ID" value="KKY14495.1"/>
    <property type="molecule type" value="Genomic_DNA"/>
</dbReference>
<dbReference type="GO" id="GO:0000340">
    <property type="term" value="F:RNA 7-methylguanosine cap binding"/>
    <property type="evidence" value="ECO:0007669"/>
    <property type="project" value="InterPro"/>
</dbReference>
<accession>A0A0G2GBI8</accession>
<feature type="compositionally biased region" description="Basic and acidic residues" evidence="1">
    <location>
        <begin position="310"/>
        <end position="327"/>
    </location>
</feature>
<feature type="compositionally biased region" description="Basic and acidic residues" evidence="1">
    <location>
        <begin position="214"/>
        <end position="254"/>
    </location>
</feature>
<dbReference type="AlphaFoldDB" id="A0A0G2GBI8"/>
<feature type="compositionally biased region" description="Polar residues" evidence="1">
    <location>
        <begin position="75"/>
        <end position="89"/>
    </location>
</feature>
<evidence type="ECO:0000256" key="1">
    <source>
        <dbReference type="SAM" id="MobiDB-lite"/>
    </source>
</evidence>
<feature type="region of interest" description="Disordered" evidence="1">
    <location>
        <begin position="73"/>
        <end position="92"/>
    </location>
</feature>
<organism evidence="2 3">
    <name type="scientific">Diplodia seriata</name>
    <dbReference type="NCBI Taxonomy" id="420778"/>
    <lineage>
        <taxon>Eukaryota</taxon>
        <taxon>Fungi</taxon>
        <taxon>Dikarya</taxon>
        <taxon>Ascomycota</taxon>
        <taxon>Pezizomycotina</taxon>
        <taxon>Dothideomycetes</taxon>
        <taxon>Dothideomycetes incertae sedis</taxon>
        <taxon>Botryosphaeriales</taxon>
        <taxon>Botryosphaeriaceae</taxon>
        <taxon>Diplodia</taxon>
    </lineage>
</organism>
<feature type="compositionally biased region" description="Basic and acidic residues" evidence="1">
    <location>
        <begin position="265"/>
        <end position="289"/>
    </location>
</feature>
<feature type="compositionally biased region" description="Low complexity" evidence="1">
    <location>
        <begin position="376"/>
        <end position="398"/>
    </location>
</feature>
<sequence length="526" mass="58215">MLPLHFYLSKRAVLLNAALARYSCELPPASTLSTMDASNVHPAGGYAADMDIDMDIDLTTADDIEAFDTEGITLDDTNAPNTGAGQPNAPSIEPQLEKVNVEGVDNLTTAQVKAYALDHFPSDQYVRLEWIDDSHANIVYETGNAALEALIGLTDPNKRDPATAADTLEHALEQRDARPFFDNPEVQLKIRLAVTTDVKAARAHEASRFYLMNPDKDPRERRRKQQGDRRNGGGDGYNRRRYDEREQRRRKDNTEYDMDMYDEEGPSRARDDSRRGRRRSLSDDSMDGRRRSRRREARSKNLDDLLPSKADGRLRDRSASPLRDGDGRYGFGDDDSAAHRRVRRRSYSPPSNRGPPGGKELFPGRGGATKELFPASTSKSTLLSSTASSPNPSTSNAKELFPGKGGHTPGKRSRELFPHKTAHSNHRRQDAYDSRDLSDVAFTNGRSLEERITGGPNSNGRLNGDDQGFNVRGSADAPGFSIRGAADVKELFPMKTGAGSNAGKELFGEKIQGRGGPRRKAEDMYF</sequence>
<feature type="compositionally biased region" description="Acidic residues" evidence="1">
    <location>
        <begin position="255"/>
        <end position="264"/>
    </location>
</feature>